<organism evidence="16 17">
    <name type="scientific">Ruegeria denitrificans</name>
    <dbReference type="NCBI Taxonomy" id="1715692"/>
    <lineage>
        <taxon>Bacteria</taxon>
        <taxon>Pseudomonadati</taxon>
        <taxon>Pseudomonadota</taxon>
        <taxon>Alphaproteobacteria</taxon>
        <taxon>Rhodobacterales</taxon>
        <taxon>Roseobacteraceae</taxon>
        <taxon>Ruegeria</taxon>
    </lineage>
</organism>
<feature type="site" description="Positions MEP for the nucleophilic attack" evidence="14">
    <location>
        <position position="200"/>
    </location>
</feature>
<reference evidence="17" key="1">
    <citation type="submission" date="2015-09" db="EMBL/GenBank/DDBJ databases">
        <authorList>
            <person name="Rodrigo-Torres L."/>
            <person name="Arahal D.R."/>
        </authorList>
    </citation>
    <scope>NUCLEOTIDE SEQUENCE [LARGE SCALE GENOMIC DNA]</scope>
    <source>
        <strain evidence="17">CECT 5091</strain>
    </source>
</reference>
<evidence type="ECO:0000256" key="10">
    <source>
        <dbReference type="ARBA" id="ARBA00022723"/>
    </source>
</evidence>
<evidence type="ECO:0000313" key="16">
    <source>
        <dbReference type="EMBL" id="CUJ88135.1"/>
    </source>
</evidence>
<evidence type="ECO:0000256" key="14">
    <source>
        <dbReference type="HAMAP-Rule" id="MF_01520"/>
    </source>
</evidence>
<name>A0A0P1I3F0_9RHOB</name>
<evidence type="ECO:0000256" key="3">
    <source>
        <dbReference type="ARBA" id="ARBA00001968"/>
    </source>
</evidence>
<evidence type="ECO:0000256" key="9">
    <source>
        <dbReference type="ARBA" id="ARBA00022695"/>
    </source>
</evidence>
<feature type="binding site" evidence="14">
    <location>
        <position position="261"/>
    </location>
    <ligand>
        <name>a divalent metal cation</name>
        <dbReference type="ChEBI" id="CHEBI:60240"/>
    </ligand>
</feature>
<dbReference type="GO" id="GO:0050518">
    <property type="term" value="F:2-C-methyl-D-erythritol 4-phosphate cytidylyltransferase activity"/>
    <property type="evidence" value="ECO:0007669"/>
    <property type="project" value="UniProtKB-UniRule"/>
</dbReference>
<comment type="similarity">
    <text evidence="6">Belongs to the IspF family.</text>
</comment>
<dbReference type="NCBIfam" id="TIGR00453">
    <property type="entry name" value="ispD"/>
    <property type="match status" value="1"/>
</dbReference>
<feature type="binding site" evidence="14">
    <location>
        <begin position="351"/>
        <end position="354"/>
    </location>
    <ligand>
        <name>4-CDP-2-C-methyl-D-erythritol 2-phosphate</name>
        <dbReference type="ChEBI" id="CHEBI:57919"/>
    </ligand>
</feature>
<dbReference type="PANTHER" id="PTHR43181">
    <property type="entry name" value="2-C-METHYL-D-ERYTHRITOL 2,4-CYCLODIPHOSPHATE SYNTHASE, CHLOROPLASTIC"/>
    <property type="match status" value="1"/>
</dbReference>
<feature type="site" description="Transition state stabilizer" evidence="14">
    <location>
        <position position="15"/>
    </location>
</feature>
<dbReference type="CDD" id="cd02516">
    <property type="entry name" value="CDP-ME_synthetase"/>
    <property type="match status" value="1"/>
</dbReference>
<dbReference type="NCBIfam" id="TIGR00151">
    <property type="entry name" value="ispF"/>
    <property type="match status" value="1"/>
</dbReference>
<dbReference type="Pfam" id="PF01128">
    <property type="entry name" value="IspD"/>
    <property type="match status" value="1"/>
</dbReference>
<comment type="pathway">
    <text evidence="4 14">Isoprenoid biosynthesis; isopentenyl diphosphate biosynthesis via DXP pathway; isopentenyl diphosphate from 1-deoxy-D-xylulose 5-phosphate: step 4/6.</text>
</comment>
<dbReference type="SUPFAM" id="SSF69765">
    <property type="entry name" value="IpsF-like"/>
    <property type="match status" value="1"/>
</dbReference>
<dbReference type="InterPro" id="IPR020555">
    <property type="entry name" value="MECDP_synthase_CS"/>
</dbReference>
<dbReference type="GO" id="GO:0046872">
    <property type="term" value="F:metal ion binding"/>
    <property type="evidence" value="ECO:0007669"/>
    <property type="project" value="UniProtKB-KW"/>
</dbReference>
<dbReference type="InterPro" id="IPR001228">
    <property type="entry name" value="IspD"/>
</dbReference>
<dbReference type="CDD" id="cd00554">
    <property type="entry name" value="MECDP_synthase"/>
    <property type="match status" value="1"/>
</dbReference>
<evidence type="ECO:0000259" key="15">
    <source>
        <dbReference type="Pfam" id="PF02542"/>
    </source>
</evidence>
<feature type="binding site" evidence="14">
    <location>
        <begin position="253"/>
        <end position="254"/>
    </location>
    <ligand>
        <name>4-CDP-2-C-methyl-D-erythritol 2-phosphate</name>
        <dbReference type="ChEBI" id="CHEBI:57919"/>
    </ligand>
</feature>
<gene>
    <name evidence="16" type="primary">ispF</name>
    <name evidence="14" type="synonym">ispDF</name>
    <name evidence="16" type="ORF">RUE5091_00652</name>
</gene>
<feature type="domain" description="2-C-methyl-D-erythritol 2,4-cyclodiphosphate synthase" evidence="15">
    <location>
        <begin position="221"/>
        <end position="373"/>
    </location>
</feature>
<evidence type="ECO:0000256" key="7">
    <source>
        <dbReference type="ARBA" id="ARBA00009789"/>
    </source>
</evidence>
<dbReference type="SUPFAM" id="SSF53448">
    <property type="entry name" value="Nucleotide-diphospho-sugar transferases"/>
    <property type="match status" value="1"/>
</dbReference>
<dbReference type="Gene3D" id="3.90.550.10">
    <property type="entry name" value="Spore Coat Polysaccharide Biosynthesis Protein SpsA, Chain A"/>
    <property type="match status" value="1"/>
</dbReference>
<feature type="site" description="Transition state stabilizer" evidence="14">
    <location>
        <position position="22"/>
    </location>
</feature>
<evidence type="ECO:0000256" key="11">
    <source>
        <dbReference type="ARBA" id="ARBA00023229"/>
    </source>
</evidence>
<evidence type="ECO:0000256" key="5">
    <source>
        <dbReference type="ARBA" id="ARBA00004787"/>
    </source>
</evidence>
<dbReference type="InterPro" id="IPR018294">
    <property type="entry name" value="ISPD_synthase_CS"/>
</dbReference>
<feature type="binding site" evidence="14">
    <location>
        <position position="227"/>
    </location>
    <ligand>
        <name>a divalent metal cation</name>
        <dbReference type="ChEBI" id="CHEBI:60240"/>
    </ligand>
</feature>
<evidence type="ECO:0000256" key="2">
    <source>
        <dbReference type="ARBA" id="ARBA00001282"/>
    </source>
</evidence>
<dbReference type="GO" id="GO:0019288">
    <property type="term" value="P:isopentenyl diphosphate biosynthetic process, methylerythritol 4-phosphate pathway"/>
    <property type="evidence" value="ECO:0007669"/>
    <property type="project" value="UniProtKB-UniRule"/>
</dbReference>
<dbReference type="EC" id="2.7.7.60" evidence="14"/>
<comment type="function">
    <text evidence="14">Bifunctional enzyme that catalyzes the formation of 4-diphosphocytidyl-2-C-methyl-D-erythritol from CTP and 2-C-methyl-D-erythritol 4-phosphate (MEP) (IspD), and catalyzes the conversion of 4-diphosphocytidyl-2-C-methyl-D-erythritol 2-phosphate (CDP-ME2P) to 2-C-methyl-D-erythritol 2,4-cyclodiphosphate (ME-CPP) with a corresponding release of cytidine 5-monophosphate (CMP) (IspF).</text>
</comment>
<feature type="binding site" evidence="14">
    <location>
        <begin position="275"/>
        <end position="277"/>
    </location>
    <ligand>
        <name>4-CDP-2-C-methyl-D-erythritol 2-phosphate</name>
        <dbReference type="ChEBI" id="CHEBI:57919"/>
    </ligand>
</feature>
<feature type="site" description="Transition state stabilizer" evidence="14">
    <location>
        <position position="253"/>
    </location>
</feature>
<dbReference type="EMBL" id="CYUD01000002">
    <property type="protein sequence ID" value="CUJ88135.1"/>
    <property type="molecule type" value="Genomic_DNA"/>
</dbReference>
<accession>A0A0P1I3F0</accession>
<dbReference type="Gene3D" id="3.30.1330.50">
    <property type="entry name" value="2-C-methyl-D-erythritol 2,4-cyclodiphosphate synthase"/>
    <property type="match status" value="1"/>
</dbReference>
<dbReference type="HAMAP" id="MF_01520">
    <property type="entry name" value="IspDF"/>
    <property type="match status" value="1"/>
</dbReference>
<feature type="site" description="Transition state stabilizer" evidence="14">
    <location>
        <position position="352"/>
    </location>
</feature>
<dbReference type="UniPathway" id="UPA00056">
    <property type="reaction ID" value="UER00093"/>
</dbReference>
<feature type="binding site" evidence="14">
    <location>
        <position position="358"/>
    </location>
    <ligand>
        <name>4-CDP-2-C-methyl-D-erythritol 2-phosphate</name>
        <dbReference type="ChEBI" id="CHEBI:57919"/>
    </ligand>
</feature>
<evidence type="ECO:0000256" key="13">
    <source>
        <dbReference type="ARBA" id="ARBA00023268"/>
    </source>
</evidence>
<comment type="similarity">
    <text evidence="14">In the N-terminal section; belongs to the IspD/TarI cytidylyltransferase family. IspD subfamily.</text>
</comment>
<dbReference type="OrthoDB" id="9804336at2"/>
<dbReference type="InterPro" id="IPR026596">
    <property type="entry name" value="IspD/F"/>
</dbReference>
<dbReference type="PROSITE" id="PS01295">
    <property type="entry name" value="ISPD"/>
    <property type="match status" value="1"/>
</dbReference>
<dbReference type="InterPro" id="IPR029044">
    <property type="entry name" value="Nucleotide-diphossugar_trans"/>
</dbReference>
<dbReference type="HAMAP" id="MF_00107">
    <property type="entry name" value="IspF"/>
    <property type="match status" value="1"/>
</dbReference>
<keyword evidence="9 14" id="KW-0548">Nucleotidyltransferase</keyword>
<comment type="similarity">
    <text evidence="14">In the C-terminal section; belongs to the IspF family.</text>
</comment>
<dbReference type="STRING" id="1715692.RUE5091_00652"/>
<dbReference type="NCBIfam" id="NF006899">
    <property type="entry name" value="PRK09382.1"/>
    <property type="match status" value="1"/>
</dbReference>
<feature type="binding site" evidence="14">
    <location>
        <position position="229"/>
    </location>
    <ligand>
        <name>a divalent metal cation</name>
        <dbReference type="ChEBI" id="CHEBI:60240"/>
    </ligand>
</feature>
<keyword evidence="11 14" id="KW-0414">Isoprene biosynthesis</keyword>
<evidence type="ECO:0000256" key="8">
    <source>
        <dbReference type="ARBA" id="ARBA00022679"/>
    </source>
</evidence>
<dbReference type="RefSeq" id="WP_058280448.1">
    <property type="nucleotide sequence ID" value="NZ_CYUD01000002.1"/>
</dbReference>
<dbReference type="PANTHER" id="PTHR43181:SF1">
    <property type="entry name" value="2-C-METHYL-D-ERYTHRITOL 2,4-CYCLODIPHOSPHATE SYNTHASE, CHLOROPLASTIC"/>
    <property type="match status" value="1"/>
</dbReference>
<protein>
    <recommendedName>
        <fullName evidence="14">Bifunctional enzyme IspD/IspF</fullName>
    </recommendedName>
    <domain>
        <recommendedName>
            <fullName evidence="14">2-C-methyl-D-erythritol 4-phosphate cytidylyltransferase</fullName>
            <ecNumber evidence="14">2.7.7.60</ecNumber>
        </recommendedName>
        <alternativeName>
            <fullName evidence="14">4-diphosphocytidyl-2C-methyl-D-erythritol synthase</fullName>
        </alternativeName>
        <alternativeName>
            <fullName evidence="14">MEP cytidylyltransferase</fullName>
            <shortName evidence="14">MCT</shortName>
        </alternativeName>
    </domain>
    <domain>
        <recommendedName>
            <fullName evidence="14">2-C-methyl-D-erythritol 2,4-cyclodiphosphate synthase</fullName>
            <shortName evidence="14">MECDP-synthase</shortName>
            <shortName evidence="14">MECPP-synthase</shortName>
            <shortName evidence="14">MECPS</shortName>
            <ecNumber evidence="14">4.6.1.12</ecNumber>
        </recommendedName>
    </domain>
</protein>
<feature type="region of interest" description="2-C-methyl-D-erythritol 2,4-cyclodiphosphate synthase" evidence="14">
    <location>
        <begin position="221"/>
        <end position="376"/>
    </location>
</feature>
<keyword evidence="12 14" id="KW-0456">Lyase</keyword>
<sequence>MTTAAIIVAAGRGLRAGGGMPKQWRPLAGRRVVDWTIDRFRGQIDHIVLVLSEDDGDAWAEFDNSDLILAKGGSDRAGSVRNGLDALLPYEVHCVLIHDVARPCVDIQTIQQVLEALETRPAAAPGLAVTDALWTGDGAIVTGTQDRTGLFAAQTPQGFHYDAIVSAHAAHPGGAADDVEVARAAGLDVAIVPGNADNIKITRPEDFARAERILGTDMDVRLGNGYDVHRFGDGDHVILCGVQMPHDRGLQGHSDADVGMHAVTDAIYGALAQGDIGQHFPPSDPQWKGAASEIFLRHAVELAGQMGYNISNVDCTLVCEYPKIGPHAPAMRDEMARIMDLRADQVSVKATTSERLGFTGRCEGIASVATACLVKS</sequence>
<dbReference type="Pfam" id="PF02542">
    <property type="entry name" value="YgbB"/>
    <property type="match status" value="1"/>
</dbReference>
<evidence type="ECO:0000313" key="17">
    <source>
        <dbReference type="Proteomes" id="UP000051260"/>
    </source>
</evidence>
<dbReference type="Proteomes" id="UP000051260">
    <property type="component" value="Unassembled WGS sequence"/>
</dbReference>
<feature type="site" description="Positions MEP for the nucleophilic attack" evidence="14">
    <location>
        <position position="147"/>
    </location>
</feature>
<comment type="pathway">
    <text evidence="5 14">Isoprenoid biosynthesis; isopentenyl diphosphate biosynthesis via DXP pathway; isopentenyl diphosphate from 1-deoxy-D-xylulose 5-phosphate: step 2/6.</text>
</comment>
<keyword evidence="10 14" id="KW-0479">Metal-binding</keyword>
<comment type="catalytic activity">
    <reaction evidence="2 14">
        <text>2-C-methyl-D-erythritol 4-phosphate + CTP + H(+) = 4-CDP-2-C-methyl-D-erythritol + diphosphate</text>
        <dbReference type="Rhea" id="RHEA:13429"/>
        <dbReference type="ChEBI" id="CHEBI:15378"/>
        <dbReference type="ChEBI" id="CHEBI:33019"/>
        <dbReference type="ChEBI" id="CHEBI:37563"/>
        <dbReference type="ChEBI" id="CHEBI:57823"/>
        <dbReference type="ChEBI" id="CHEBI:58262"/>
        <dbReference type="EC" id="2.7.7.60"/>
    </reaction>
</comment>
<keyword evidence="17" id="KW-1185">Reference proteome</keyword>
<evidence type="ECO:0000256" key="1">
    <source>
        <dbReference type="ARBA" id="ARBA00000200"/>
    </source>
</evidence>
<dbReference type="HAMAP" id="MF_00108">
    <property type="entry name" value="IspD"/>
    <property type="match status" value="1"/>
</dbReference>
<evidence type="ECO:0000256" key="6">
    <source>
        <dbReference type="ARBA" id="ARBA00008480"/>
    </source>
</evidence>
<dbReference type="GO" id="GO:0008685">
    <property type="term" value="F:2-C-methyl-D-erythritol 2,4-cyclodiphosphate synthase activity"/>
    <property type="evidence" value="ECO:0007669"/>
    <property type="project" value="UniProtKB-UniRule"/>
</dbReference>
<evidence type="ECO:0000256" key="4">
    <source>
        <dbReference type="ARBA" id="ARBA00004709"/>
    </source>
</evidence>
<dbReference type="GO" id="GO:0016114">
    <property type="term" value="P:terpenoid biosynthetic process"/>
    <property type="evidence" value="ECO:0007669"/>
    <property type="project" value="InterPro"/>
</dbReference>
<feature type="region of interest" description="2-C-methyl-D-erythritol 4-phosphate cytidylyltransferase" evidence="14">
    <location>
        <begin position="1"/>
        <end position="220"/>
    </location>
</feature>
<dbReference type="AlphaFoldDB" id="A0A0P1I3F0"/>
<keyword evidence="8 14" id="KW-0808">Transferase</keyword>
<dbReference type="InterPro" id="IPR036571">
    <property type="entry name" value="MECDP_synthase_sf"/>
</dbReference>
<comment type="similarity">
    <text evidence="7">Belongs to the IspD/TarI cytidylyltransferase family. IspD subfamily.</text>
</comment>
<comment type="catalytic activity">
    <reaction evidence="1 14">
        <text>4-CDP-2-C-methyl-D-erythritol 2-phosphate = 2-C-methyl-D-erythritol 2,4-cyclic diphosphate + CMP</text>
        <dbReference type="Rhea" id="RHEA:23864"/>
        <dbReference type="ChEBI" id="CHEBI:57919"/>
        <dbReference type="ChEBI" id="CHEBI:58483"/>
        <dbReference type="ChEBI" id="CHEBI:60377"/>
        <dbReference type="EC" id="4.6.1.12"/>
    </reaction>
</comment>
<evidence type="ECO:0000256" key="12">
    <source>
        <dbReference type="ARBA" id="ARBA00023239"/>
    </source>
</evidence>
<dbReference type="PROSITE" id="PS01350">
    <property type="entry name" value="ISPF"/>
    <property type="match status" value="1"/>
</dbReference>
<proteinExistence type="inferred from homology"/>
<feature type="binding site" evidence="14">
    <location>
        <position position="361"/>
    </location>
    <ligand>
        <name>4-CDP-2-C-methyl-D-erythritol 2-phosphate</name>
        <dbReference type="ChEBI" id="CHEBI:57919"/>
    </ligand>
</feature>
<comment type="caution">
    <text evidence="14">Lacks conserved residue(s) required for the propagation of feature annotation.</text>
</comment>
<dbReference type="InterPro" id="IPR034683">
    <property type="entry name" value="IspD/TarI"/>
</dbReference>
<feature type="binding site" evidence="14">
    <location>
        <begin position="227"/>
        <end position="229"/>
    </location>
    <ligand>
        <name>4-CDP-2-C-methyl-D-erythritol 2-phosphate</name>
        <dbReference type="ChEBI" id="CHEBI:57919"/>
    </ligand>
</feature>
<keyword evidence="13 14" id="KW-0511">Multifunctional enzyme</keyword>
<comment type="cofactor">
    <cofactor evidence="3 14">
        <name>a divalent metal cation</name>
        <dbReference type="ChEBI" id="CHEBI:60240"/>
    </cofactor>
</comment>
<dbReference type="InterPro" id="IPR003526">
    <property type="entry name" value="MECDP_synthase"/>
</dbReference>
<dbReference type="EC" id="4.6.1.12" evidence="14"/>